<gene>
    <name evidence="3" type="ORF">SAMN04244571_02225</name>
</gene>
<feature type="region of interest" description="Disordered" evidence="1">
    <location>
        <begin position="194"/>
        <end position="227"/>
    </location>
</feature>
<sequence>MWVIRVQAFRYMRAMSLLLAPAAHGGRQPFGNAMHIRHCRACTAIEVGLSARTNASRGLCLAEGPWHPAPYRGEGVEPRGKAEFFDFSDAPPHPSIRSAGGCAVSGFQAFGRGGQGEYFAADHVQGERRLRIAESPAIAGLAPICRLVRLVHLTPSPSQRLPPPFVGPSWAFLHRGHCAPRFIPSGEVQKVVRTGPRVHRHPRVRQARRARREADSSRPGKGASIQE</sequence>
<proteinExistence type="predicted"/>
<feature type="signal peptide" evidence="2">
    <location>
        <begin position="1"/>
        <end position="25"/>
    </location>
</feature>
<protein>
    <submittedName>
        <fullName evidence="3">Uncharacterized protein</fullName>
    </submittedName>
</protein>
<keyword evidence="4" id="KW-1185">Reference proteome</keyword>
<accession>A0A1I1A5K6</accession>
<dbReference type="EMBL" id="FOKJ01000033">
    <property type="protein sequence ID" value="SFB31703.1"/>
    <property type="molecule type" value="Genomic_DNA"/>
</dbReference>
<keyword evidence="2" id="KW-0732">Signal</keyword>
<evidence type="ECO:0000256" key="2">
    <source>
        <dbReference type="SAM" id="SignalP"/>
    </source>
</evidence>
<organism evidence="3 4">
    <name type="scientific">Azotobacter beijerinckii</name>
    <dbReference type="NCBI Taxonomy" id="170623"/>
    <lineage>
        <taxon>Bacteria</taxon>
        <taxon>Pseudomonadati</taxon>
        <taxon>Pseudomonadota</taxon>
        <taxon>Gammaproteobacteria</taxon>
        <taxon>Pseudomonadales</taxon>
        <taxon>Pseudomonadaceae</taxon>
        <taxon>Azotobacter</taxon>
    </lineage>
</organism>
<reference evidence="3 4" key="1">
    <citation type="submission" date="2016-10" db="EMBL/GenBank/DDBJ databases">
        <authorList>
            <person name="Varghese N."/>
            <person name="Submissions S."/>
        </authorList>
    </citation>
    <scope>NUCLEOTIDE SEQUENCE [LARGE SCALE GENOMIC DNA]</scope>
    <source>
        <strain evidence="3 4">DSM 282</strain>
    </source>
</reference>
<feature type="compositionally biased region" description="Basic residues" evidence="1">
    <location>
        <begin position="196"/>
        <end position="211"/>
    </location>
</feature>
<evidence type="ECO:0000256" key="1">
    <source>
        <dbReference type="SAM" id="MobiDB-lite"/>
    </source>
</evidence>
<dbReference type="Proteomes" id="UP000198861">
    <property type="component" value="Unassembled WGS sequence"/>
</dbReference>
<evidence type="ECO:0000313" key="4">
    <source>
        <dbReference type="Proteomes" id="UP000198861"/>
    </source>
</evidence>
<name>A0A1I1A5K6_9GAMM</name>
<feature type="chain" id="PRO_5045821218" evidence="2">
    <location>
        <begin position="26"/>
        <end position="227"/>
    </location>
</feature>
<comment type="caution">
    <text evidence="3">The sequence shown here is derived from an EMBL/GenBank/DDBJ whole genome shotgun (WGS) entry which is preliminary data.</text>
</comment>
<evidence type="ECO:0000313" key="3">
    <source>
        <dbReference type="EMBL" id="SFB31703.1"/>
    </source>
</evidence>